<reference evidence="2 3" key="1">
    <citation type="journal article" date="2018" name="Front. Microbiol.">
        <title>Genome-Wide Analysis of Corynespora cassiicola Leaf Fall Disease Putative Effectors.</title>
        <authorList>
            <person name="Lopez D."/>
            <person name="Ribeiro S."/>
            <person name="Label P."/>
            <person name="Fumanal B."/>
            <person name="Venisse J.S."/>
            <person name="Kohler A."/>
            <person name="de Oliveira R.R."/>
            <person name="Labutti K."/>
            <person name="Lipzen A."/>
            <person name="Lail K."/>
            <person name="Bauer D."/>
            <person name="Ohm R.A."/>
            <person name="Barry K.W."/>
            <person name="Spatafora J."/>
            <person name="Grigoriev I.V."/>
            <person name="Martin F.M."/>
            <person name="Pujade-Renaud V."/>
        </authorList>
    </citation>
    <scope>NUCLEOTIDE SEQUENCE [LARGE SCALE GENOMIC DNA]</scope>
    <source>
        <strain evidence="2 3">Philippines</strain>
    </source>
</reference>
<gene>
    <name evidence="2" type="ORF">BS50DRAFT_79002</name>
</gene>
<proteinExistence type="predicted"/>
<sequence>FVAVFSGQVPPNLLFSTDIQQKPSPNHWTSTVPANPNTTNDRNHRPNPTHSMSDSQIGAWVATTLTNLATLELALLKYAICRLDKRTSECISEEAIIGDWLIAARKHEDLECFNEEAFAHLRQFWKKENIWEVFCKVREFLGLRDGKIRGGLCKCSWRKC</sequence>
<protein>
    <submittedName>
        <fullName evidence="2">Uncharacterized protein</fullName>
    </submittedName>
</protein>
<feature type="region of interest" description="Disordered" evidence="1">
    <location>
        <begin position="18"/>
        <end position="53"/>
    </location>
</feature>
<name>A0A2T2NGV4_CORCC</name>
<keyword evidence="3" id="KW-1185">Reference proteome</keyword>
<dbReference type="Proteomes" id="UP000240883">
    <property type="component" value="Unassembled WGS sequence"/>
</dbReference>
<evidence type="ECO:0000256" key="1">
    <source>
        <dbReference type="SAM" id="MobiDB-lite"/>
    </source>
</evidence>
<feature type="non-terminal residue" evidence="2">
    <location>
        <position position="1"/>
    </location>
</feature>
<accession>A0A2T2NGV4</accession>
<dbReference type="EMBL" id="KZ678138">
    <property type="protein sequence ID" value="PSN64657.1"/>
    <property type="molecule type" value="Genomic_DNA"/>
</dbReference>
<dbReference type="AlphaFoldDB" id="A0A2T2NGV4"/>
<evidence type="ECO:0000313" key="3">
    <source>
        <dbReference type="Proteomes" id="UP000240883"/>
    </source>
</evidence>
<organism evidence="2 3">
    <name type="scientific">Corynespora cassiicola Philippines</name>
    <dbReference type="NCBI Taxonomy" id="1448308"/>
    <lineage>
        <taxon>Eukaryota</taxon>
        <taxon>Fungi</taxon>
        <taxon>Dikarya</taxon>
        <taxon>Ascomycota</taxon>
        <taxon>Pezizomycotina</taxon>
        <taxon>Dothideomycetes</taxon>
        <taxon>Pleosporomycetidae</taxon>
        <taxon>Pleosporales</taxon>
        <taxon>Corynesporascaceae</taxon>
        <taxon>Corynespora</taxon>
    </lineage>
</organism>
<evidence type="ECO:0000313" key="2">
    <source>
        <dbReference type="EMBL" id="PSN64657.1"/>
    </source>
</evidence>